<feature type="transmembrane region" description="Helical" evidence="2">
    <location>
        <begin position="99"/>
        <end position="118"/>
    </location>
</feature>
<dbReference type="RefSeq" id="WP_227710514.1">
    <property type="nucleotide sequence ID" value="NZ_JAJEQW010000013.1"/>
</dbReference>
<evidence type="ECO:0000259" key="3">
    <source>
        <dbReference type="PROSITE" id="PS50943"/>
    </source>
</evidence>
<sequence>MDKEKTGEYIRALRKNKGWTQMQLAEQLHISDKAVSKWERGISFPDIELMEELAQVFQVDVADIIRGEEAGRTEHTVNELVKDTIDIAKREKKRQIRKYRWVLCILFVLFGVLIGYSVENIQKNYILEYHLCMNAVVESKGEVIYVRETDANGKNPGKVYRLAQDDAIPVTLPDGSAGSFKDIKEGQHIQIWYLGHRVLWKNAWIPGVEEVEITKEVKKDV</sequence>
<keyword evidence="2" id="KW-0812">Transmembrane</keyword>
<protein>
    <submittedName>
        <fullName evidence="4">Helix-turn-helix domain-containing protein</fullName>
    </submittedName>
</protein>
<evidence type="ECO:0000313" key="4">
    <source>
        <dbReference type="EMBL" id="MCC2242884.1"/>
    </source>
</evidence>
<dbReference type="GO" id="GO:0003677">
    <property type="term" value="F:DNA binding"/>
    <property type="evidence" value="ECO:0007669"/>
    <property type="project" value="UniProtKB-KW"/>
</dbReference>
<evidence type="ECO:0000256" key="2">
    <source>
        <dbReference type="SAM" id="Phobius"/>
    </source>
</evidence>
<dbReference type="PANTHER" id="PTHR46558">
    <property type="entry name" value="TRACRIPTIONAL REGULATORY PROTEIN-RELATED-RELATED"/>
    <property type="match status" value="1"/>
</dbReference>
<keyword evidence="1" id="KW-0238">DNA-binding</keyword>
<dbReference type="PANTHER" id="PTHR46558:SF11">
    <property type="entry name" value="HTH-TYPE TRANSCRIPTIONAL REGULATOR XRE"/>
    <property type="match status" value="1"/>
</dbReference>
<dbReference type="Proteomes" id="UP001198893">
    <property type="component" value="Unassembled WGS sequence"/>
</dbReference>
<proteinExistence type="predicted"/>
<dbReference type="InterPro" id="IPR010982">
    <property type="entry name" value="Lambda_DNA-bd_dom_sf"/>
</dbReference>
<keyword evidence="2" id="KW-0472">Membrane</keyword>
<evidence type="ECO:0000256" key="1">
    <source>
        <dbReference type="ARBA" id="ARBA00023125"/>
    </source>
</evidence>
<reference evidence="4" key="1">
    <citation type="submission" date="2021-10" db="EMBL/GenBank/DDBJ databases">
        <title>Anaerobic single-cell dispensing facilitates the cultivation of human gut bacteria.</title>
        <authorList>
            <person name="Afrizal A."/>
        </authorList>
    </citation>
    <scope>NUCLEOTIDE SEQUENCE</scope>
    <source>
        <strain evidence="4">CLA-AA-H204</strain>
    </source>
</reference>
<evidence type="ECO:0000313" key="5">
    <source>
        <dbReference type="Proteomes" id="UP001198893"/>
    </source>
</evidence>
<organism evidence="4 5">
    <name type="scientific">Roseburia amylophila</name>
    <dbReference type="NCBI Taxonomy" id="2981794"/>
    <lineage>
        <taxon>Bacteria</taxon>
        <taxon>Bacillati</taxon>
        <taxon>Bacillota</taxon>
        <taxon>Clostridia</taxon>
        <taxon>Lachnospirales</taxon>
        <taxon>Lachnospiraceae</taxon>
        <taxon>Roseburia</taxon>
    </lineage>
</organism>
<keyword evidence="2" id="KW-1133">Transmembrane helix</keyword>
<dbReference type="EMBL" id="JAJEQW010000013">
    <property type="protein sequence ID" value="MCC2242884.1"/>
    <property type="molecule type" value="Genomic_DNA"/>
</dbReference>
<dbReference type="PROSITE" id="PS50943">
    <property type="entry name" value="HTH_CROC1"/>
    <property type="match status" value="1"/>
</dbReference>
<dbReference type="Pfam" id="PF01381">
    <property type="entry name" value="HTH_3"/>
    <property type="match status" value="1"/>
</dbReference>
<accession>A0AAW4WHQ0</accession>
<name>A0AAW4WHQ0_9FIRM</name>
<dbReference type="AlphaFoldDB" id="A0AAW4WHQ0"/>
<dbReference type="InterPro" id="IPR001387">
    <property type="entry name" value="Cro/C1-type_HTH"/>
</dbReference>
<feature type="domain" description="HTH cro/C1-type" evidence="3">
    <location>
        <begin position="10"/>
        <end position="64"/>
    </location>
</feature>
<gene>
    <name evidence="4" type="ORF">LKD47_11310</name>
</gene>
<dbReference type="SMART" id="SM00530">
    <property type="entry name" value="HTH_XRE"/>
    <property type="match status" value="1"/>
</dbReference>
<comment type="caution">
    <text evidence="4">The sequence shown here is derived from an EMBL/GenBank/DDBJ whole genome shotgun (WGS) entry which is preliminary data.</text>
</comment>
<dbReference type="CDD" id="cd00093">
    <property type="entry name" value="HTH_XRE"/>
    <property type="match status" value="1"/>
</dbReference>
<dbReference type="SUPFAM" id="SSF47413">
    <property type="entry name" value="lambda repressor-like DNA-binding domains"/>
    <property type="match status" value="1"/>
</dbReference>
<dbReference type="Gene3D" id="1.10.260.40">
    <property type="entry name" value="lambda repressor-like DNA-binding domains"/>
    <property type="match status" value="1"/>
</dbReference>